<name>A0A9X2IFK5_9ACTN</name>
<keyword evidence="3" id="KW-1185">Reference proteome</keyword>
<gene>
    <name evidence="2" type="ORF">M8330_05830</name>
</gene>
<feature type="compositionally biased region" description="Basic and acidic residues" evidence="1">
    <location>
        <begin position="149"/>
        <end position="170"/>
    </location>
</feature>
<evidence type="ECO:0000256" key="1">
    <source>
        <dbReference type="SAM" id="MobiDB-lite"/>
    </source>
</evidence>
<dbReference type="RefSeq" id="WP_250826560.1">
    <property type="nucleotide sequence ID" value="NZ_JAMOIL010000006.1"/>
</dbReference>
<organism evidence="2 3">
    <name type="scientific">Nocardioides bruguierae</name>
    <dbReference type="NCBI Taxonomy" id="2945102"/>
    <lineage>
        <taxon>Bacteria</taxon>
        <taxon>Bacillati</taxon>
        <taxon>Actinomycetota</taxon>
        <taxon>Actinomycetes</taxon>
        <taxon>Propionibacteriales</taxon>
        <taxon>Nocardioidaceae</taxon>
        <taxon>Nocardioides</taxon>
    </lineage>
</organism>
<evidence type="ECO:0000313" key="3">
    <source>
        <dbReference type="Proteomes" id="UP001139485"/>
    </source>
</evidence>
<feature type="region of interest" description="Disordered" evidence="1">
    <location>
        <begin position="131"/>
        <end position="186"/>
    </location>
</feature>
<feature type="region of interest" description="Disordered" evidence="1">
    <location>
        <begin position="89"/>
        <end position="112"/>
    </location>
</feature>
<comment type="caution">
    <text evidence="2">The sequence shown here is derived from an EMBL/GenBank/DDBJ whole genome shotgun (WGS) entry which is preliminary data.</text>
</comment>
<sequence length="299" mass="32924">MTWFRVDDQLPDNRKARRVRRSHPDKTRDSSPFGLWALAGAWAGRQRNGGFVPAEVLEEWDDDANALAARLVDAGLWRPDEVDDEPGFRFHDWTDLNPGSETTPDYSDAGAQGNHMRWHVREGKVSKTCRFCNDDDDAESPRVAPESPPMDRPESPAIRDPESPRPDPTRPDPTAAARAATPPQPVDNDVAIDILASKLRRYTALTGIRTDKLKPHQATAICDLIAIHGDQKLVDVAVRTLRRDDPPQTIQAFLAGWESIPHPGAPSLALVTDTPCPAPGHTGSTRFCVQCAAESKAAR</sequence>
<dbReference type="Proteomes" id="UP001139485">
    <property type="component" value="Unassembled WGS sequence"/>
</dbReference>
<protein>
    <submittedName>
        <fullName evidence="2">Uncharacterized protein</fullName>
    </submittedName>
</protein>
<proteinExistence type="predicted"/>
<reference evidence="2" key="1">
    <citation type="submission" date="2022-05" db="EMBL/GenBank/DDBJ databases">
        <authorList>
            <person name="Tuo L."/>
        </authorList>
    </citation>
    <scope>NUCLEOTIDE SEQUENCE</scope>
    <source>
        <strain evidence="2">BSK12Z-4</strain>
    </source>
</reference>
<feature type="compositionally biased region" description="Low complexity" evidence="1">
    <location>
        <begin position="172"/>
        <end position="181"/>
    </location>
</feature>
<evidence type="ECO:0000313" key="2">
    <source>
        <dbReference type="EMBL" id="MCM0619810.1"/>
    </source>
</evidence>
<accession>A0A9X2IFK5</accession>
<dbReference type="EMBL" id="JAMOIL010000006">
    <property type="protein sequence ID" value="MCM0619810.1"/>
    <property type="molecule type" value="Genomic_DNA"/>
</dbReference>
<dbReference type="AlphaFoldDB" id="A0A9X2IFK5"/>